<comment type="caution">
    <text evidence="2">The sequence shown here is derived from an EMBL/GenBank/DDBJ whole genome shotgun (WGS) entry which is preliminary data.</text>
</comment>
<dbReference type="RefSeq" id="WP_183490339.1">
    <property type="nucleotide sequence ID" value="NZ_JACIDZ010000017.1"/>
</dbReference>
<protein>
    <submittedName>
        <fullName evidence="2">Uncharacterized protein</fullName>
    </submittedName>
</protein>
<evidence type="ECO:0000313" key="3">
    <source>
        <dbReference type="Proteomes" id="UP000530571"/>
    </source>
</evidence>
<keyword evidence="3" id="KW-1185">Reference proteome</keyword>
<dbReference type="AlphaFoldDB" id="A0A7W6PD53"/>
<organism evidence="2 3">
    <name type="scientific">Martelella radicis</name>
    <dbReference type="NCBI Taxonomy" id="1397476"/>
    <lineage>
        <taxon>Bacteria</taxon>
        <taxon>Pseudomonadati</taxon>
        <taxon>Pseudomonadota</taxon>
        <taxon>Alphaproteobacteria</taxon>
        <taxon>Hyphomicrobiales</taxon>
        <taxon>Aurantimonadaceae</taxon>
        <taxon>Martelella</taxon>
    </lineage>
</organism>
<dbReference type="Proteomes" id="UP000530571">
    <property type="component" value="Unassembled WGS sequence"/>
</dbReference>
<feature type="compositionally biased region" description="Basic residues" evidence="1">
    <location>
        <begin position="31"/>
        <end position="41"/>
    </location>
</feature>
<evidence type="ECO:0000256" key="1">
    <source>
        <dbReference type="SAM" id="MobiDB-lite"/>
    </source>
</evidence>
<feature type="compositionally biased region" description="Basic and acidic residues" evidence="1">
    <location>
        <begin position="1"/>
        <end position="30"/>
    </location>
</feature>
<gene>
    <name evidence="2" type="ORF">GGR30_004045</name>
</gene>
<sequence length="59" mass="6762">MDNADPQKKKPDAATQRRERAAQKLRENLMRRKQQSRARRKGAADETDGLPASRQKDEG</sequence>
<feature type="region of interest" description="Disordered" evidence="1">
    <location>
        <begin position="1"/>
        <end position="59"/>
    </location>
</feature>
<dbReference type="EMBL" id="JACIDZ010000017">
    <property type="protein sequence ID" value="MBB4124092.1"/>
    <property type="molecule type" value="Genomic_DNA"/>
</dbReference>
<name>A0A7W6PD53_9HYPH</name>
<proteinExistence type="predicted"/>
<reference evidence="2 3" key="1">
    <citation type="submission" date="2020-08" db="EMBL/GenBank/DDBJ databases">
        <title>Genomic Encyclopedia of Type Strains, Phase IV (KMG-IV): sequencing the most valuable type-strain genomes for metagenomic binning, comparative biology and taxonomic classification.</title>
        <authorList>
            <person name="Goeker M."/>
        </authorList>
    </citation>
    <scope>NUCLEOTIDE SEQUENCE [LARGE SCALE GENOMIC DNA]</scope>
    <source>
        <strain evidence="2 3">DSM 28101</strain>
    </source>
</reference>
<accession>A0A7W6PD53</accession>
<evidence type="ECO:0000313" key="2">
    <source>
        <dbReference type="EMBL" id="MBB4124092.1"/>
    </source>
</evidence>